<reference evidence="2 3" key="1">
    <citation type="submission" date="2019-03" db="EMBL/GenBank/DDBJ databases">
        <title>Genomics of glacier-inhabiting Cryobacterium strains.</title>
        <authorList>
            <person name="Liu Q."/>
            <person name="Xin Y.-H."/>
        </authorList>
    </citation>
    <scope>NUCLEOTIDE SEQUENCE [LARGE SCALE GENOMIC DNA]</scope>
    <source>
        <strain evidence="2 3">TMT2-16</strain>
    </source>
</reference>
<evidence type="ECO:0000313" key="2">
    <source>
        <dbReference type="EMBL" id="TFD05134.1"/>
    </source>
</evidence>
<name>A0ABY2JGB0_9MICO</name>
<dbReference type="SMART" id="SM00255">
    <property type="entry name" value="TIR"/>
    <property type="match status" value="1"/>
</dbReference>
<dbReference type="InterPro" id="IPR036488">
    <property type="entry name" value="DUF1883-like_sf"/>
</dbReference>
<proteinExistence type="predicted"/>
<dbReference type="InterPro" id="IPR035897">
    <property type="entry name" value="Toll_tir_struct_dom_sf"/>
</dbReference>
<dbReference type="RefSeq" id="WP_134372396.1">
    <property type="nucleotide sequence ID" value="NZ_SOGO01000014.1"/>
</dbReference>
<evidence type="ECO:0000313" key="3">
    <source>
        <dbReference type="Proteomes" id="UP000297851"/>
    </source>
</evidence>
<dbReference type="Proteomes" id="UP000297851">
    <property type="component" value="Unassembled WGS sequence"/>
</dbReference>
<keyword evidence="3" id="KW-1185">Reference proteome</keyword>
<accession>A0ABY2JGB0</accession>
<dbReference type="EMBL" id="SOGO01000014">
    <property type="protein sequence ID" value="TFD05134.1"/>
    <property type="molecule type" value="Genomic_DNA"/>
</dbReference>
<feature type="domain" description="TIR" evidence="1">
    <location>
        <begin position="122"/>
        <end position="255"/>
    </location>
</feature>
<organism evidence="2 3">
    <name type="scientific">Cryobacterium sandaracinum</name>
    <dbReference type="NCBI Taxonomy" id="1259247"/>
    <lineage>
        <taxon>Bacteria</taxon>
        <taxon>Bacillati</taxon>
        <taxon>Actinomycetota</taxon>
        <taxon>Actinomycetes</taxon>
        <taxon>Micrococcales</taxon>
        <taxon>Microbacteriaceae</taxon>
        <taxon>Cryobacterium</taxon>
    </lineage>
</organism>
<dbReference type="InterPro" id="IPR000157">
    <property type="entry name" value="TIR_dom"/>
</dbReference>
<dbReference type="SUPFAM" id="SSF141099">
    <property type="entry name" value="Atu1913-like"/>
    <property type="match status" value="1"/>
</dbReference>
<dbReference type="InterPro" id="IPR015073">
    <property type="entry name" value="DUF1883"/>
</dbReference>
<sequence length="265" mass="29076">MSGLPFTKYHWNRLDKGATVVVTLTTAANVRLMDSSNFTSYKNGRAHKHFGGLVKTSPFRLTVPRSGSWYLTVDLMGLKATKVRSSVAVEPPALHVAKSSPPQSLSGIRHERPPVVPDDDGETWDVFVSHASEDKASVAEPLAIALRERGLKVWLDKTELRIGDSLRRKIDYGLAHSAFGIVVLSSSFFAKGWPQYELDGIIGLSVNGDQRMLPIWHEISRDEIAKLSPSLVDKIARNTAVDTIAEIAEEIFAVVSEATTTTTPL</sequence>
<evidence type="ECO:0000259" key="1">
    <source>
        <dbReference type="PROSITE" id="PS50104"/>
    </source>
</evidence>
<dbReference type="PROSITE" id="PS50104">
    <property type="entry name" value="TIR"/>
    <property type="match status" value="1"/>
</dbReference>
<protein>
    <submittedName>
        <fullName evidence="2">DUF1883 domain-containing protein</fullName>
    </submittedName>
</protein>
<dbReference type="Pfam" id="PF08980">
    <property type="entry name" value="DUF1883"/>
    <property type="match status" value="1"/>
</dbReference>
<dbReference type="Pfam" id="PF13676">
    <property type="entry name" value="TIR_2"/>
    <property type="match status" value="1"/>
</dbReference>
<dbReference type="Gene3D" id="3.40.50.10140">
    <property type="entry name" value="Toll/interleukin-1 receptor homology (TIR) domain"/>
    <property type="match status" value="1"/>
</dbReference>
<gene>
    <name evidence="2" type="ORF">E3T25_04295</name>
</gene>
<dbReference type="Gene3D" id="4.10.1210.10">
    <property type="entry name" value="Atu1913-like"/>
    <property type="match status" value="1"/>
</dbReference>
<comment type="caution">
    <text evidence="2">The sequence shown here is derived from an EMBL/GenBank/DDBJ whole genome shotgun (WGS) entry which is preliminary data.</text>
</comment>
<dbReference type="SUPFAM" id="SSF52200">
    <property type="entry name" value="Toll/Interleukin receptor TIR domain"/>
    <property type="match status" value="1"/>
</dbReference>